<dbReference type="GO" id="GO:0042761">
    <property type="term" value="P:very long-chain fatty acid biosynthetic process"/>
    <property type="evidence" value="ECO:0007669"/>
    <property type="project" value="TreeGrafter"/>
</dbReference>
<accession>W3A0F7</accession>
<dbReference type="PANTHER" id="PTHR10556:SF28">
    <property type="entry name" value="VERY-LONG-CHAIN ENOYL-COA REDUCTASE"/>
    <property type="match status" value="1"/>
</dbReference>
<comment type="caution">
    <text evidence="12">The sequence shown here is derived from an EMBL/GenBank/DDBJ whole genome shotgun (WGS) entry which is preliminary data.</text>
</comment>
<feature type="compositionally biased region" description="Basic residues" evidence="9">
    <location>
        <begin position="173"/>
        <end position="185"/>
    </location>
</feature>
<dbReference type="PANTHER" id="PTHR10556">
    <property type="entry name" value="3-OXO-5-ALPHA-STEROID 4-DEHYDROGENASE"/>
    <property type="match status" value="1"/>
</dbReference>
<dbReference type="GO" id="GO:0016627">
    <property type="term" value="F:oxidoreductase activity, acting on the CH-CH group of donors"/>
    <property type="evidence" value="ECO:0007669"/>
    <property type="project" value="InterPro"/>
</dbReference>
<dbReference type="EMBL" id="ANIY01000664">
    <property type="protein sequence ID" value="ETP52014.1"/>
    <property type="molecule type" value="Genomic_DNA"/>
</dbReference>
<keyword evidence="5 10" id="KW-1133">Transmembrane helix</keyword>
<keyword evidence="7" id="KW-0443">Lipid metabolism</keyword>
<dbReference type="InterPro" id="IPR001104">
    <property type="entry name" value="3-oxo-5_a-steroid_4-DH_C"/>
</dbReference>
<dbReference type="Pfam" id="PF02544">
    <property type="entry name" value="Steroid_dh"/>
    <property type="match status" value="1"/>
</dbReference>
<feature type="compositionally biased region" description="Low complexity" evidence="9">
    <location>
        <begin position="148"/>
        <end position="162"/>
    </location>
</feature>
<feature type="compositionally biased region" description="Basic and acidic residues" evidence="9">
    <location>
        <begin position="223"/>
        <end position="233"/>
    </location>
</feature>
<feature type="compositionally biased region" description="Basic residues" evidence="9">
    <location>
        <begin position="211"/>
        <end position="222"/>
    </location>
</feature>
<comment type="similarity">
    <text evidence="2">Belongs to the steroid 5-alpha reductase family.</text>
</comment>
<feature type="domain" description="3-oxo-5-alpha-steroid 4-dehydrogenase C-terminal" evidence="11">
    <location>
        <begin position="519"/>
        <end position="668"/>
    </location>
</feature>
<dbReference type="Proteomes" id="UP000018948">
    <property type="component" value="Unassembled WGS sequence"/>
</dbReference>
<comment type="subcellular location">
    <subcellularLocation>
        <location evidence="1">Membrane</location>
        <topology evidence="1">Multi-pass membrane protein</topology>
    </subcellularLocation>
</comment>
<dbReference type="Gene3D" id="1.20.120.1630">
    <property type="match status" value="1"/>
</dbReference>
<name>W3A0F7_PHYNI</name>
<dbReference type="GO" id="GO:0016020">
    <property type="term" value="C:membrane"/>
    <property type="evidence" value="ECO:0007669"/>
    <property type="project" value="UniProtKB-SubCell"/>
</dbReference>
<evidence type="ECO:0000256" key="9">
    <source>
        <dbReference type="SAM" id="MobiDB-lite"/>
    </source>
</evidence>
<evidence type="ECO:0000256" key="5">
    <source>
        <dbReference type="ARBA" id="ARBA00022989"/>
    </source>
</evidence>
<evidence type="ECO:0000256" key="3">
    <source>
        <dbReference type="ARBA" id="ARBA00022516"/>
    </source>
</evidence>
<proteinExistence type="inferred from homology"/>
<evidence type="ECO:0000256" key="10">
    <source>
        <dbReference type="SAM" id="Phobius"/>
    </source>
</evidence>
<evidence type="ECO:0000256" key="8">
    <source>
        <dbReference type="ARBA" id="ARBA00023136"/>
    </source>
</evidence>
<protein>
    <recommendedName>
        <fullName evidence="11">3-oxo-5-alpha-steroid 4-dehydrogenase C-terminal domain-containing protein</fullName>
    </recommendedName>
</protein>
<dbReference type="InterPro" id="IPR039357">
    <property type="entry name" value="SRD5A/TECR"/>
</dbReference>
<keyword evidence="4 10" id="KW-0812">Transmembrane</keyword>
<evidence type="ECO:0000313" key="12">
    <source>
        <dbReference type="EMBL" id="ETP52014.1"/>
    </source>
</evidence>
<feature type="region of interest" description="Disordered" evidence="9">
    <location>
        <begin position="119"/>
        <end position="188"/>
    </location>
</feature>
<reference evidence="12 13" key="1">
    <citation type="submission" date="2013-11" db="EMBL/GenBank/DDBJ databases">
        <title>The Genome Sequence of Phytophthora parasitica P10297.</title>
        <authorList>
            <consortium name="The Broad Institute Genomics Platform"/>
            <person name="Russ C."/>
            <person name="Tyler B."/>
            <person name="Panabieres F."/>
            <person name="Shan W."/>
            <person name="Tripathy S."/>
            <person name="Grunwald N."/>
            <person name="Machado M."/>
            <person name="Johnson C.S."/>
            <person name="Walker B."/>
            <person name="Young S.K."/>
            <person name="Zeng Q."/>
            <person name="Gargeya S."/>
            <person name="Fitzgerald M."/>
            <person name="Haas B."/>
            <person name="Abouelleil A."/>
            <person name="Allen A.W."/>
            <person name="Alvarado L."/>
            <person name="Arachchi H.M."/>
            <person name="Berlin A.M."/>
            <person name="Chapman S.B."/>
            <person name="Gainer-Dewar J."/>
            <person name="Goldberg J."/>
            <person name="Griggs A."/>
            <person name="Gujja S."/>
            <person name="Hansen M."/>
            <person name="Howarth C."/>
            <person name="Imamovic A."/>
            <person name="Ireland A."/>
            <person name="Larimer J."/>
            <person name="McCowan C."/>
            <person name="Murphy C."/>
            <person name="Pearson M."/>
            <person name="Poon T.W."/>
            <person name="Priest M."/>
            <person name="Roberts A."/>
            <person name="Saif S."/>
            <person name="Shea T."/>
            <person name="Sisk P."/>
            <person name="Sykes S."/>
            <person name="Wortman J."/>
            <person name="Nusbaum C."/>
            <person name="Birren B."/>
        </authorList>
    </citation>
    <scope>NUCLEOTIDE SEQUENCE [LARGE SCALE GENOMIC DNA]</scope>
    <source>
        <strain evidence="12 13">P10297</strain>
    </source>
</reference>
<evidence type="ECO:0000256" key="2">
    <source>
        <dbReference type="ARBA" id="ARBA00007742"/>
    </source>
</evidence>
<feature type="transmembrane region" description="Helical" evidence="10">
    <location>
        <begin position="622"/>
        <end position="641"/>
    </location>
</feature>
<keyword evidence="3" id="KW-0444">Lipid biosynthesis</keyword>
<evidence type="ECO:0000256" key="6">
    <source>
        <dbReference type="ARBA" id="ARBA00023002"/>
    </source>
</evidence>
<gene>
    <name evidence="12" type="ORF">F442_02912</name>
</gene>
<organism evidence="12 13">
    <name type="scientific">Phytophthora nicotianae P10297</name>
    <dbReference type="NCBI Taxonomy" id="1317064"/>
    <lineage>
        <taxon>Eukaryota</taxon>
        <taxon>Sar</taxon>
        <taxon>Stramenopiles</taxon>
        <taxon>Oomycota</taxon>
        <taxon>Peronosporomycetes</taxon>
        <taxon>Peronosporales</taxon>
        <taxon>Peronosporaceae</taxon>
        <taxon>Phytophthora</taxon>
    </lineage>
</organism>
<evidence type="ECO:0000313" key="13">
    <source>
        <dbReference type="Proteomes" id="UP000018948"/>
    </source>
</evidence>
<dbReference type="OrthoDB" id="540503at2759"/>
<dbReference type="AlphaFoldDB" id="W3A0F7"/>
<feature type="region of interest" description="Disordered" evidence="9">
    <location>
        <begin position="201"/>
        <end position="243"/>
    </location>
</feature>
<sequence length="668" mass="75965">MSMLRRVFADFLNDHEKTLVPMMQQGCTIITIYPVLRASAQRRQKAEALLAKPKYPLETRNCVFLYLHWRTATRNMMLLKHLLVEFMLHCEKTLLEFVERGCQVISVIPFELPQMVPLEQPSPSPALQDSPRSVDATTAQQHAESEAVESTSSASPSAISGSGDVAAPLIVQKKSRGKQRKRKTGKTALQAAALTAMKLMESSLTDSEKPQKRKQGRKRKCERKTSERIEEKPKRGKSGLSEAEYRSQVELSKKMEDFEAQIPWGTVYINVPPPFDKAKHPVLALKFRKFWLNHSRAVWERKFWVPISRKFDLAAYSKRNNRQLLAKNAFESLIISAYEELGAEFFVKLDSQKPRHPGWWYREPVVALFCLQQMKGEDAMWEYVMNQALKRFPVCKVPLPLTASNMEGMRKRESASVWIDNPRTERILYEIAILKAENEAGMVKGDGELESAGTNSMEGLRGGAKIEVSNIYIFTFCTGAEAASQPLSHTALLGVAAWSLHFLKRELETFFVHRFSRPTMPLRNLFKNCIYYWSFGAVVGYPLCHPLYAGPTSDLQIKAGLALMGVSEFLNLCVHVQLRNMRPAEGSKERPIPKGPLFALVSCPNYTFEVLGWVGFSIFTQVAASYVFTVVGFLQMADWALKKHRGYLKTYGDEYKKLRRKSIIPFIL</sequence>
<evidence type="ECO:0000259" key="11">
    <source>
        <dbReference type="Pfam" id="PF02544"/>
    </source>
</evidence>
<evidence type="ECO:0000256" key="7">
    <source>
        <dbReference type="ARBA" id="ARBA00023098"/>
    </source>
</evidence>
<keyword evidence="6" id="KW-0560">Oxidoreductase</keyword>
<keyword evidence="8 10" id="KW-0472">Membrane</keyword>
<dbReference type="PROSITE" id="PS50244">
    <property type="entry name" value="S5A_REDUCTASE"/>
    <property type="match status" value="1"/>
</dbReference>
<evidence type="ECO:0000256" key="1">
    <source>
        <dbReference type="ARBA" id="ARBA00004141"/>
    </source>
</evidence>
<feature type="compositionally biased region" description="Polar residues" evidence="9">
    <location>
        <begin position="125"/>
        <end position="142"/>
    </location>
</feature>
<evidence type="ECO:0000256" key="4">
    <source>
        <dbReference type="ARBA" id="ARBA00022692"/>
    </source>
</evidence>